<dbReference type="KEGG" id="mana:MAMMFC1_01938"/>
<feature type="transmembrane region" description="Helical" evidence="9">
    <location>
        <begin position="12"/>
        <end position="32"/>
    </location>
</feature>
<organism evidence="10 11">
    <name type="scientific">Methylomusa anaerophila</name>
    <dbReference type="NCBI Taxonomy" id="1930071"/>
    <lineage>
        <taxon>Bacteria</taxon>
        <taxon>Bacillati</taxon>
        <taxon>Bacillota</taxon>
        <taxon>Negativicutes</taxon>
        <taxon>Selenomonadales</taxon>
        <taxon>Sporomusaceae</taxon>
        <taxon>Methylomusa</taxon>
    </lineage>
</organism>
<dbReference type="InterPro" id="IPR052157">
    <property type="entry name" value="BCAA_transport_permease"/>
</dbReference>
<dbReference type="InterPro" id="IPR001851">
    <property type="entry name" value="ABC_transp_permease"/>
</dbReference>
<feature type="transmembrane region" description="Helical" evidence="9">
    <location>
        <begin position="63"/>
        <end position="83"/>
    </location>
</feature>
<reference evidence="10 11" key="1">
    <citation type="journal article" date="2018" name="Int. J. Syst. Evol. Microbiol.">
        <title>Methylomusa anaerophila gen. nov., sp. nov., an anaerobic methanol-utilizing bacterium isolated from a microbial fuel cell.</title>
        <authorList>
            <person name="Amano N."/>
            <person name="Yamamuro A."/>
            <person name="Miyahara M."/>
            <person name="Kouzuma A."/>
            <person name="Abe T."/>
            <person name="Watanabe K."/>
        </authorList>
    </citation>
    <scope>NUCLEOTIDE SEQUENCE [LARGE SCALE GENOMIC DNA]</scope>
    <source>
        <strain evidence="10 11">MMFC1</strain>
    </source>
</reference>
<feature type="transmembrane region" description="Helical" evidence="9">
    <location>
        <begin position="95"/>
        <end position="118"/>
    </location>
</feature>
<dbReference type="RefSeq" id="WP_126308311.1">
    <property type="nucleotide sequence ID" value="NZ_AP018449.1"/>
</dbReference>
<keyword evidence="5" id="KW-0029">Amino-acid transport</keyword>
<keyword evidence="2" id="KW-0813">Transport</keyword>
<gene>
    <name evidence="10" type="primary">livH_3</name>
    <name evidence="10" type="ORF">MAMMFC1_01938</name>
</gene>
<sequence>MELVIQTLINGLLIGGIFIMIAVGFSLAFGVMDIIDFAVGEWVMLGAFAAYWVQTLFKIDPLLILPFIFLLFGAVGYSFQPVLQSVINIKHRSAALMALAFTFGLSTFFRGSALTLWGFNNRNITTFLSDQSITILGITLPALRCVATVTAIITTVAFMLFLKKTRTGVAIRAAAENKTVAGLMGIDGTQVSRLVYAMYAALTGMAGVFIGAIFSVNPDMGLRYTAFAFFVVVVGGMGSLSGAIAAGLLLGLLASFVSVYIGGSYVFLVLFMFLFMILIFLPKGVLGKGI</sequence>
<evidence type="ECO:0000313" key="10">
    <source>
        <dbReference type="EMBL" id="BBB91267.1"/>
    </source>
</evidence>
<feature type="transmembrane region" description="Helical" evidence="9">
    <location>
        <begin position="138"/>
        <end position="162"/>
    </location>
</feature>
<keyword evidence="3" id="KW-1003">Cell membrane</keyword>
<proteinExistence type="inferred from homology"/>
<dbReference type="CDD" id="cd06582">
    <property type="entry name" value="TM_PBP1_LivH_like"/>
    <property type="match status" value="1"/>
</dbReference>
<dbReference type="OrthoDB" id="9807115at2"/>
<keyword evidence="6 9" id="KW-1133">Transmembrane helix</keyword>
<feature type="transmembrane region" description="Helical" evidence="9">
    <location>
        <begin position="39"/>
        <end position="57"/>
    </location>
</feature>
<evidence type="ECO:0000256" key="4">
    <source>
        <dbReference type="ARBA" id="ARBA00022692"/>
    </source>
</evidence>
<feature type="transmembrane region" description="Helical" evidence="9">
    <location>
        <begin position="259"/>
        <end position="281"/>
    </location>
</feature>
<evidence type="ECO:0000256" key="6">
    <source>
        <dbReference type="ARBA" id="ARBA00022989"/>
    </source>
</evidence>
<comment type="subcellular location">
    <subcellularLocation>
        <location evidence="1">Cell membrane</location>
        <topology evidence="1">Multi-pass membrane protein</topology>
    </subcellularLocation>
</comment>
<dbReference type="GO" id="GO:0006865">
    <property type="term" value="P:amino acid transport"/>
    <property type="evidence" value="ECO:0007669"/>
    <property type="project" value="UniProtKB-KW"/>
</dbReference>
<dbReference type="Pfam" id="PF02653">
    <property type="entry name" value="BPD_transp_2"/>
    <property type="match status" value="1"/>
</dbReference>
<dbReference type="GO" id="GO:0022857">
    <property type="term" value="F:transmembrane transporter activity"/>
    <property type="evidence" value="ECO:0007669"/>
    <property type="project" value="InterPro"/>
</dbReference>
<evidence type="ECO:0000256" key="9">
    <source>
        <dbReference type="SAM" id="Phobius"/>
    </source>
</evidence>
<accession>A0A348AJL9</accession>
<keyword evidence="4 9" id="KW-0812">Transmembrane</keyword>
<evidence type="ECO:0000256" key="1">
    <source>
        <dbReference type="ARBA" id="ARBA00004651"/>
    </source>
</evidence>
<evidence type="ECO:0000256" key="5">
    <source>
        <dbReference type="ARBA" id="ARBA00022970"/>
    </source>
</evidence>
<evidence type="ECO:0000256" key="8">
    <source>
        <dbReference type="ARBA" id="ARBA00037998"/>
    </source>
</evidence>
<protein>
    <submittedName>
        <fullName evidence="10">High-affinity branched-chain amino acid transport system permease protein LivH</fullName>
    </submittedName>
</protein>
<name>A0A348AJL9_9FIRM</name>
<evidence type="ECO:0000313" key="11">
    <source>
        <dbReference type="Proteomes" id="UP000276437"/>
    </source>
</evidence>
<dbReference type="GO" id="GO:0005886">
    <property type="term" value="C:plasma membrane"/>
    <property type="evidence" value="ECO:0007669"/>
    <property type="project" value="UniProtKB-SubCell"/>
</dbReference>
<comment type="similarity">
    <text evidence="8">Belongs to the binding-protein-dependent transport system permease family. LivHM subfamily.</text>
</comment>
<keyword evidence="11" id="KW-1185">Reference proteome</keyword>
<dbReference type="Proteomes" id="UP000276437">
    <property type="component" value="Chromosome"/>
</dbReference>
<dbReference type="EMBL" id="AP018449">
    <property type="protein sequence ID" value="BBB91267.1"/>
    <property type="molecule type" value="Genomic_DNA"/>
</dbReference>
<keyword evidence="7 9" id="KW-0472">Membrane</keyword>
<feature type="transmembrane region" description="Helical" evidence="9">
    <location>
        <begin position="226"/>
        <end position="252"/>
    </location>
</feature>
<evidence type="ECO:0000256" key="3">
    <source>
        <dbReference type="ARBA" id="ARBA00022475"/>
    </source>
</evidence>
<dbReference type="PANTHER" id="PTHR11795">
    <property type="entry name" value="BRANCHED-CHAIN AMINO ACID TRANSPORT SYSTEM PERMEASE PROTEIN LIVH"/>
    <property type="match status" value="1"/>
</dbReference>
<dbReference type="AlphaFoldDB" id="A0A348AJL9"/>
<dbReference type="PANTHER" id="PTHR11795:SF445">
    <property type="entry name" value="AMINO ACID ABC TRANSPORTER PERMEASE PROTEIN"/>
    <property type="match status" value="1"/>
</dbReference>
<evidence type="ECO:0000256" key="7">
    <source>
        <dbReference type="ARBA" id="ARBA00023136"/>
    </source>
</evidence>
<feature type="transmembrane region" description="Helical" evidence="9">
    <location>
        <begin position="194"/>
        <end position="214"/>
    </location>
</feature>
<evidence type="ECO:0000256" key="2">
    <source>
        <dbReference type="ARBA" id="ARBA00022448"/>
    </source>
</evidence>